<dbReference type="InterPro" id="IPR024289">
    <property type="entry name" value="DUF3828"/>
</dbReference>
<dbReference type="Proteomes" id="UP001222770">
    <property type="component" value="Unassembled WGS sequence"/>
</dbReference>
<dbReference type="Pfam" id="PF12883">
    <property type="entry name" value="DUF3828"/>
    <property type="match status" value="1"/>
</dbReference>
<evidence type="ECO:0000313" key="3">
    <source>
        <dbReference type="EMBL" id="MDF8332298.1"/>
    </source>
</evidence>
<evidence type="ECO:0000256" key="1">
    <source>
        <dbReference type="SAM" id="SignalP"/>
    </source>
</evidence>
<evidence type="ECO:0000313" key="4">
    <source>
        <dbReference type="Proteomes" id="UP001222770"/>
    </source>
</evidence>
<name>A0ABT6CG57_9SPHN</name>
<sequence length="164" mass="18487">MIGRCVLALALAAALLPAAAVAKPAPGSIDAALAKAYGPYYTESGGESDWDRPVWSTSTRRLIQAWKRHIGEELTGLSDYGWFCDCQDWYWKQFAYRRIALRQKGQDRAEVTVRVTVMRGAVVTQRLAMVREGKRWVIDDLFNDSEPKGVKASLRRELREKPGE</sequence>
<keyword evidence="4" id="KW-1185">Reference proteome</keyword>
<protein>
    <submittedName>
        <fullName evidence="3">DUF3828 domain-containing protein</fullName>
    </submittedName>
</protein>
<feature type="chain" id="PRO_5045330811" evidence="1">
    <location>
        <begin position="23"/>
        <end position="164"/>
    </location>
</feature>
<feature type="signal peptide" evidence="1">
    <location>
        <begin position="1"/>
        <end position="22"/>
    </location>
</feature>
<accession>A0ABT6CG57</accession>
<keyword evidence="1" id="KW-0732">Signal</keyword>
<dbReference type="RefSeq" id="WP_277275462.1">
    <property type="nucleotide sequence ID" value="NZ_JAROCY010000003.1"/>
</dbReference>
<reference evidence="3 4" key="1">
    <citation type="submission" date="2023-03" db="EMBL/GenBank/DDBJ databases">
        <title>Novosphingobium cyanobacteriorum sp. nov., isolated from a eutrophic reservoir during the Microcystis bloom period.</title>
        <authorList>
            <person name="Kang M."/>
            <person name="Le V."/>
            <person name="Ko S.-R."/>
            <person name="Lee S.-A."/>
            <person name="Ahn C.-Y."/>
        </authorList>
    </citation>
    <scope>NUCLEOTIDE SEQUENCE [LARGE SCALE GENOMIC DNA]</scope>
    <source>
        <strain evidence="3 4">HBC54</strain>
    </source>
</reference>
<dbReference type="EMBL" id="JAROCY010000003">
    <property type="protein sequence ID" value="MDF8332298.1"/>
    <property type="molecule type" value="Genomic_DNA"/>
</dbReference>
<organism evidence="3 4">
    <name type="scientific">Novosphingobium cyanobacteriorum</name>
    <dbReference type="NCBI Taxonomy" id="3024215"/>
    <lineage>
        <taxon>Bacteria</taxon>
        <taxon>Pseudomonadati</taxon>
        <taxon>Pseudomonadota</taxon>
        <taxon>Alphaproteobacteria</taxon>
        <taxon>Sphingomonadales</taxon>
        <taxon>Sphingomonadaceae</taxon>
        <taxon>Novosphingobium</taxon>
    </lineage>
</organism>
<comment type="caution">
    <text evidence="3">The sequence shown here is derived from an EMBL/GenBank/DDBJ whole genome shotgun (WGS) entry which is preliminary data.</text>
</comment>
<proteinExistence type="predicted"/>
<gene>
    <name evidence="3" type="ORF">POM99_03720</name>
</gene>
<evidence type="ECO:0000259" key="2">
    <source>
        <dbReference type="Pfam" id="PF12883"/>
    </source>
</evidence>
<feature type="domain" description="DUF3828" evidence="2">
    <location>
        <begin position="58"/>
        <end position="143"/>
    </location>
</feature>